<dbReference type="EMBL" id="BJON01000022">
    <property type="protein sequence ID" value="GED71666.1"/>
    <property type="molecule type" value="Genomic_DNA"/>
</dbReference>
<dbReference type="PANTHER" id="PTHR33941:SF11">
    <property type="entry name" value="BACTERIAL MICROCOMPARTMENT SHELL PROTEIN PDUJ"/>
    <property type="match status" value="1"/>
</dbReference>
<dbReference type="SUPFAM" id="SSF143414">
    <property type="entry name" value="CcmK-like"/>
    <property type="match status" value="1"/>
</dbReference>
<evidence type="ECO:0000256" key="3">
    <source>
        <dbReference type="PROSITE-ProRule" id="PRU01278"/>
    </source>
</evidence>
<keyword evidence="9" id="KW-1185">Reference proteome</keyword>
<dbReference type="AlphaFoldDB" id="A0A0K9YKL4"/>
<evidence type="ECO:0000256" key="4">
    <source>
        <dbReference type="SAM" id="MobiDB-lite"/>
    </source>
</evidence>
<evidence type="ECO:0000313" key="7">
    <source>
        <dbReference type="EMBL" id="KNB69204.1"/>
    </source>
</evidence>
<evidence type="ECO:0000313" key="6">
    <source>
        <dbReference type="EMBL" id="GED71666.1"/>
    </source>
</evidence>
<evidence type="ECO:0000256" key="1">
    <source>
        <dbReference type="ARBA" id="ARBA00024322"/>
    </source>
</evidence>
<name>A0A0K9YKL4_9BACL</name>
<dbReference type="Proteomes" id="UP000319578">
    <property type="component" value="Unassembled WGS sequence"/>
</dbReference>
<comment type="caution">
    <text evidence="7">The sequence shown here is derived from an EMBL/GenBank/DDBJ whole genome shotgun (WGS) entry which is preliminary data.</text>
</comment>
<dbReference type="STRING" id="54915.ADS79_25115"/>
<dbReference type="PANTHER" id="PTHR33941">
    <property type="entry name" value="PROPANEDIOL UTILIZATION PROTEIN PDUA"/>
    <property type="match status" value="1"/>
</dbReference>
<reference evidence="6 9" key="3">
    <citation type="submission" date="2019-06" db="EMBL/GenBank/DDBJ databases">
        <title>Whole genome shotgun sequence of Brevibacillus reuszeri NBRC 15719.</title>
        <authorList>
            <person name="Hosoyama A."/>
            <person name="Uohara A."/>
            <person name="Ohji S."/>
            <person name="Ichikawa N."/>
        </authorList>
    </citation>
    <scope>NUCLEOTIDE SEQUENCE [LARGE SCALE GENOMIC DNA]</scope>
    <source>
        <strain evidence="6 9">NBRC 15719</strain>
    </source>
</reference>
<accession>A0A0K9YKL4</accession>
<keyword evidence="2" id="KW-1283">Bacterial microcompartment</keyword>
<dbReference type="Gene3D" id="3.30.70.1710">
    <property type="match status" value="1"/>
</dbReference>
<dbReference type="CDD" id="cd07045">
    <property type="entry name" value="BMC_CcmK_like"/>
    <property type="match status" value="1"/>
</dbReference>
<proteinExistence type="inferred from homology"/>
<dbReference type="InterPro" id="IPR037233">
    <property type="entry name" value="CcmK-like_sf"/>
</dbReference>
<dbReference type="InterPro" id="IPR000249">
    <property type="entry name" value="BMC_dom"/>
</dbReference>
<dbReference type="EMBL" id="LGIQ01000011">
    <property type="protein sequence ID" value="KNB69204.1"/>
    <property type="molecule type" value="Genomic_DNA"/>
</dbReference>
<protein>
    <recommendedName>
        <fullName evidence="5">BMC domain-containing protein</fullName>
    </recommendedName>
</protein>
<gene>
    <name evidence="7" type="ORF">ADS79_25115</name>
    <name evidence="6" type="ORF">BRE01_53680</name>
</gene>
<evidence type="ECO:0000313" key="8">
    <source>
        <dbReference type="Proteomes" id="UP000036834"/>
    </source>
</evidence>
<evidence type="ECO:0000256" key="2">
    <source>
        <dbReference type="ARBA" id="ARBA00024446"/>
    </source>
</evidence>
<dbReference type="Proteomes" id="UP000036834">
    <property type="component" value="Unassembled WGS sequence"/>
</dbReference>
<feature type="compositionally biased region" description="Polar residues" evidence="4">
    <location>
        <begin position="116"/>
        <end position="131"/>
    </location>
</feature>
<dbReference type="SMART" id="SM00877">
    <property type="entry name" value="BMC"/>
    <property type="match status" value="1"/>
</dbReference>
<dbReference type="GO" id="GO:0031469">
    <property type="term" value="C:bacterial microcompartment"/>
    <property type="evidence" value="ECO:0007669"/>
    <property type="project" value="UniProtKB-SubCell"/>
</dbReference>
<evidence type="ECO:0000313" key="9">
    <source>
        <dbReference type="Proteomes" id="UP000319578"/>
    </source>
</evidence>
<dbReference type="PROSITE" id="PS51930">
    <property type="entry name" value="BMC_2"/>
    <property type="match status" value="1"/>
</dbReference>
<reference evidence="7" key="2">
    <citation type="submission" date="2015-07" db="EMBL/GenBank/DDBJ databases">
        <title>MeaNS - Measles Nucleotide Surveillance Program.</title>
        <authorList>
            <person name="Tran T."/>
            <person name="Druce J."/>
        </authorList>
    </citation>
    <scope>NUCLEOTIDE SEQUENCE</scope>
    <source>
        <strain evidence="7">DSM 9887</strain>
    </source>
</reference>
<evidence type="ECO:0000259" key="5">
    <source>
        <dbReference type="PROSITE" id="PS51930"/>
    </source>
</evidence>
<organism evidence="7 8">
    <name type="scientific">Brevibacillus reuszeri</name>
    <dbReference type="NCBI Taxonomy" id="54915"/>
    <lineage>
        <taxon>Bacteria</taxon>
        <taxon>Bacillati</taxon>
        <taxon>Bacillota</taxon>
        <taxon>Bacilli</taxon>
        <taxon>Bacillales</taxon>
        <taxon>Paenibacillaceae</taxon>
        <taxon>Brevibacillus</taxon>
    </lineage>
</organism>
<dbReference type="InterPro" id="IPR050575">
    <property type="entry name" value="BMC_shell"/>
</dbReference>
<dbReference type="Pfam" id="PF00936">
    <property type="entry name" value="BMC"/>
    <property type="match status" value="1"/>
</dbReference>
<dbReference type="RefSeq" id="WP_049741199.1">
    <property type="nucleotide sequence ID" value="NZ_BJON01000022.1"/>
</dbReference>
<dbReference type="PATRIC" id="fig|54915.3.peg.4173"/>
<feature type="region of interest" description="Disordered" evidence="4">
    <location>
        <begin position="94"/>
        <end position="131"/>
    </location>
</feature>
<dbReference type="InterPro" id="IPR044872">
    <property type="entry name" value="CcmK/CsoS1_BMC"/>
</dbReference>
<feature type="domain" description="BMC" evidence="5">
    <location>
        <begin position="7"/>
        <end position="91"/>
    </location>
</feature>
<sequence length="131" mass="13786">MLENGYALGMIETVGFPALVAATDAAAKAADVRCVTYQGADAGIVTIYIVGDVASVTAAVAVGEAEARRVGQLRHSRVIPRPDRSVMQMVLQQLEQEKSRQATSKPAGKAGDKQKNAQSTPITTTQASKEE</sequence>
<comment type="subcellular location">
    <subcellularLocation>
        <location evidence="1">Bacterial microcompartment</location>
    </subcellularLocation>
</comment>
<comment type="similarity">
    <text evidence="3">Belongs to the bacterial microcompartments protein family.</text>
</comment>
<reference evidence="8" key="1">
    <citation type="submission" date="2015-07" db="EMBL/GenBank/DDBJ databases">
        <title>Genome sequencing project for genomic taxonomy and phylogenomics of Bacillus-like bacteria.</title>
        <authorList>
            <person name="Liu B."/>
            <person name="Wang J."/>
            <person name="Zhu Y."/>
            <person name="Liu G."/>
            <person name="Chen Q."/>
            <person name="Chen Z."/>
            <person name="Lan J."/>
            <person name="Che J."/>
            <person name="Ge C."/>
            <person name="Shi H."/>
            <person name="Pan Z."/>
            <person name="Liu X."/>
        </authorList>
    </citation>
    <scope>NUCLEOTIDE SEQUENCE [LARGE SCALE GENOMIC DNA]</scope>
    <source>
        <strain evidence="8">DSM 9887</strain>
    </source>
</reference>